<dbReference type="RefSeq" id="WP_345115686.1">
    <property type="nucleotide sequence ID" value="NZ_BAABIZ010000007.1"/>
</dbReference>
<dbReference type="Proteomes" id="UP001500864">
    <property type="component" value="Unassembled WGS sequence"/>
</dbReference>
<dbReference type="SUPFAM" id="SSF53955">
    <property type="entry name" value="Lysozyme-like"/>
    <property type="match status" value="1"/>
</dbReference>
<dbReference type="InterPro" id="IPR023346">
    <property type="entry name" value="Lysozyme-like_dom_sf"/>
</dbReference>
<evidence type="ECO:0000256" key="1">
    <source>
        <dbReference type="SAM" id="SignalP"/>
    </source>
</evidence>
<evidence type="ECO:0000313" key="2">
    <source>
        <dbReference type="EMBL" id="GAA5107321.1"/>
    </source>
</evidence>
<accession>A0ABP9N1W1</accession>
<feature type="chain" id="PRO_5045676975" description="TrwN protein" evidence="1">
    <location>
        <begin position="17"/>
        <end position="228"/>
    </location>
</feature>
<protein>
    <recommendedName>
        <fullName evidence="4">TrwN protein</fullName>
    </recommendedName>
</protein>
<sequence>MTVSSFMILAAAYAHAIRPTTLSAVVMPESCSHIYAIGFKDNYKLSHQPFMLKEDVATTKQLKQNGHNFDMGLGQINARNLEWFSMSLSNLFYPCKNLKAMQTALVCCYEHCYEHAVSKNSSEQTTLQTALSYYDTADFKNGSANAYEQKVASHVGAKTSARLDQESQKSVGFHTEEAEQTMKTEALSTVSEELPDAFTQKASSARDAFTAANASSLEESDNGLELQF</sequence>
<dbReference type="EMBL" id="BAABIZ010000007">
    <property type="protein sequence ID" value="GAA5107321.1"/>
    <property type="molecule type" value="Genomic_DNA"/>
</dbReference>
<keyword evidence="1" id="KW-0732">Signal</keyword>
<comment type="caution">
    <text evidence="2">The sequence shown here is derived from an EMBL/GenBank/DDBJ whole genome shotgun (WGS) entry which is preliminary data.</text>
</comment>
<name>A0ABP9N1W1_9HYPH</name>
<gene>
    <name evidence="2" type="ORF">GCM10023261_08590</name>
</gene>
<dbReference type="CDD" id="cd16892">
    <property type="entry name" value="LT_VirB1-like"/>
    <property type="match status" value="1"/>
</dbReference>
<organism evidence="2 3">
    <name type="scientific">Bartonella jaculi</name>
    <dbReference type="NCBI Taxonomy" id="686226"/>
    <lineage>
        <taxon>Bacteria</taxon>
        <taxon>Pseudomonadati</taxon>
        <taxon>Pseudomonadota</taxon>
        <taxon>Alphaproteobacteria</taxon>
        <taxon>Hyphomicrobiales</taxon>
        <taxon>Bartonellaceae</taxon>
        <taxon>Bartonella</taxon>
    </lineage>
</organism>
<feature type="signal peptide" evidence="1">
    <location>
        <begin position="1"/>
        <end position="16"/>
    </location>
</feature>
<evidence type="ECO:0008006" key="4">
    <source>
        <dbReference type="Google" id="ProtNLM"/>
    </source>
</evidence>
<keyword evidence="3" id="KW-1185">Reference proteome</keyword>
<proteinExistence type="predicted"/>
<evidence type="ECO:0000313" key="3">
    <source>
        <dbReference type="Proteomes" id="UP001500864"/>
    </source>
</evidence>
<reference evidence="3" key="1">
    <citation type="journal article" date="2019" name="Int. J. Syst. Evol. Microbiol.">
        <title>The Global Catalogue of Microorganisms (GCM) 10K type strain sequencing project: providing services to taxonomists for standard genome sequencing and annotation.</title>
        <authorList>
            <consortium name="The Broad Institute Genomics Platform"/>
            <consortium name="The Broad Institute Genome Sequencing Center for Infectious Disease"/>
            <person name="Wu L."/>
            <person name="Ma J."/>
        </authorList>
    </citation>
    <scope>NUCLEOTIDE SEQUENCE [LARGE SCALE GENOMIC DNA]</scope>
    <source>
        <strain evidence="3">JCM 17712</strain>
    </source>
</reference>